<feature type="transmembrane region" description="Helical" evidence="11">
    <location>
        <begin position="253"/>
        <end position="275"/>
    </location>
</feature>
<dbReference type="AlphaFoldDB" id="A0A939JXM4"/>
<feature type="transmembrane region" description="Helical" evidence="11">
    <location>
        <begin position="440"/>
        <end position="458"/>
    </location>
</feature>
<keyword evidence="3" id="KW-0050">Antiport</keyword>
<dbReference type="InterPro" id="IPR050222">
    <property type="entry name" value="MATE_MdtK"/>
</dbReference>
<feature type="transmembrane region" description="Helical" evidence="11">
    <location>
        <begin position="64"/>
        <end position="89"/>
    </location>
</feature>
<dbReference type="GO" id="GO:0042910">
    <property type="term" value="F:xenobiotic transmembrane transporter activity"/>
    <property type="evidence" value="ECO:0007669"/>
    <property type="project" value="InterPro"/>
</dbReference>
<dbReference type="Pfam" id="PF01554">
    <property type="entry name" value="MatE"/>
    <property type="match status" value="2"/>
</dbReference>
<evidence type="ECO:0000256" key="7">
    <source>
        <dbReference type="ARBA" id="ARBA00023065"/>
    </source>
</evidence>
<evidence type="ECO:0000313" key="12">
    <source>
        <dbReference type="EMBL" id="MBO0664237.1"/>
    </source>
</evidence>
<feature type="transmembrane region" description="Helical" evidence="11">
    <location>
        <begin position="337"/>
        <end position="355"/>
    </location>
</feature>
<evidence type="ECO:0000313" key="13">
    <source>
        <dbReference type="Proteomes" id="UP000664122"/>
    </source>
</evidence>
<keyword evidence="7" id="KW-0406">Ion transport</keyword>
<dbReference type="Proteomes" id="UP000664122">
    <property type="component" value="Unassembled WGS sequence"/>
</dbReference>
<evidence type="ECO:0000256" key="11">
    <source>
        <dbReference type="SAM" id="Phobius"/>
    </source>
</evidence>
<dbReference type="PANTHER" id="PTHR43298:SF2">
    <property type="entry name" value="FMN_FAD EXPORTER YEEO-RELATED"/>
    <property type="match status" value="1"/>
</dbReference>
<comment type="caution">
    <text evidence="12">The sequence shown here is derived from an EMBL/GenBank/DDBJ whole genome shotgun (WGS) entry which is preliminary data.</text>
</comment>
<evidence type="ECO:0000256" key="5">
    <source>
        <dbReference type="ARBA" id="ARBA00022692"/>
    </source>
</evidence>
<dbReference type="InterPro" id="IPR048279">
    <property type="entry name" value="MdtK-like"/>
</dbReference>
<reference evidence="12" key="1">
    <citation type="submission" date="2021-03" db="EMBL/GenBank/DDBJ databases">
        <title>Whole genome sequence of Jiella sp. CQZ9-1.</title>
        <authorList>
            <person name="Tuo L."/>
        </authorList>
    </citation>
    <scope>NUCLEOTIDE SEQUENCE</scope>
    <source>
        <strain evidence="12">CQZ9-1</strain>
    </source>
</reference>
<feature type="transmembrane region" description="Helical" evidence="11">
    <location>
        <begin position="410"/>
        <end position="434"/>
    </location>
</feature>
<evidence type="ECO:0000256" key="8">
    <source>
        <dbReference type="ARBA" id="ARBA00023136"/>
    </source>
</evidence>
<protein>
    <recommendedName>
        <fullName evidence="9">Multidrug-efflux transporter</fullName>
    </recommendedName>
</protein>
<keyword evidence="2" id="KW-0813">Transport</keyword>
<dbReference type="CDD" id="cd13131">
    <property type="entry name" value="MATE_NorM_like"/>
    <property type="match status" value="1"/>
</dbReference>
<evidence type="ECO:0000256" key="2">
    <source>
        <dbReference type="ARBA" id="ARBA00022448"/>
    </source>
</evidence>
<name>A0A939JXM4_9HYPH</name>
<dbReference type="GO" id="GO:0006811">
    <property type="term" value="P:monoatomic ion transport"/>
    <property type="evidence" value="ECO:0007669"/>
    <property type="project" value="UniProtKB-KW"/>
</dbReference>
<feature type="transmembrane region" description="Helical" evidence="11">
    <location>
        <begin position="148"/>
        <end position="165"/>
    </location>
</feature>
<proteinExistence type="predicted"/>
<keyword evidence="13" id="KW-1185">Reference proteome</keyword>
<dbReference type="GO" id="GO:0015297">
    <property type="term" value="F:antiporter activity"/>
    <property type="evidence" value="ECO:0007669"/>
    <property type="project" value="UniProtKB-KW"/>
</dbReference>
<dbReference type="GO" id="GO:0005886">
    <property type="term" value="C:plasma membrane"/>
    <property type="evidence" value="ECO:0007669"/>
    <property type="project" value="UniProtKB-SubCell"/>
</dbReference>
<comment type="subcellular location">
    <subcellularLocation>
        <location evidence="1">Cell inner membrane</location>
        <topology evidence="1">Multi-pass membrane protein</topology>
    </subcellularLocation>
</comment>
<keyword evidence="5 11" id="KW-0812">Transmembrane</keyword>
<dbReference type="NCBIfam" id="TIGR00797">
    <property type="entry name" value="matE"/>
    <property type="match status" value="1"/>
</dbReference>
<dbReference type="InterPro" id="IPR002528">
    <property type="entry name" value="MATE_fam"/>
</dbReference>
<keyword evidence="4" id="KW-1003">Cell membrane</keyword>
<feature type="transmembrane region" description="Helical" evidence="11">
    <location>
        <begin position="206"/>
        <end position="233"/>
    </location>
</feature>
<keyword evidence="6 11" id="KW-1133">Transmembrane helix</keyword>
<feature type="transmembrane region" description="Helical" evidence="11">
    <location>
        <begin position="295"/>
        <end position="316"/>
    </location>
</feature>
<evidence type="ECO:0000256" key="10">
    <source>
        <dbReference type="SAM" id="MobiDB-lite"/>
    </source>
</evidence>
<dbReference type="PANTHER" id="PTHR43298">
    <property type="entry name" value="MULTIDRUG RESISTANCE PROTEIN NORM-RELATED"/>
    <property type="match status" value="1"/>
</dbReference>
<keyword evidence="8 11" id="KW-0472">Membrane</keyword>
<evidence type="ECO:0000256" key="3">
    <source>
        <dbReference type="ARBA" id="ARBA00022449"/>
    </source>
</evidence>
<dbReference type="EMBL" id="JAFMPP010000018">
    <property type="protein sequence ID" value="MBO0664237.1"/>
    <property type="molecule type" value="Genomic_DNA"/>
</dbReference>
<evidence type="ECO:0000256" key="1">
    <source>
        <dbReference type="ARBA" id="ARBA00004429"/>
    </source>
</evidence>
<dbReference type="RefSeq" id="WP_207259154.1">
    <property type="nucleotide sequence ID" value="NZ_JAFMPP010000018.1"/>
</dbReference>
<evidence type="ECO:0000256" key="4">
    <source>
        <dbReference type="ARBA" id="ARBA00022475"/>
    </source>
</evidence>
<organism evidence="12 13">
    <name type="scientific">Jiella flava</name>
    <dbReference type="NCBI Taxonomy" id="2816857"/>
    <lineage>
        <taxon>Bacteria</taxon>
        <taxon>Pseudomonadati</taxon>
        <taxon>Pseudomonadota</taxon>
        <taxon>Alphaproteobacteria</taxon>
        <taxon>Hyphomicrobiales</taxon>
        <taxon>Aurantimonadaceae</taxon>
        <taxon>Jiella</taxon>
    </lineage>
</organism>
<gene>
    <name evidence="12" type="ORF">J1C48_16780</name>
</gene>
<dbReference type="PIRSF" id="PIRSF006603">
    <property type="entry name" value="DinF"/>
    <property type="match status" value="1"/>
</dbReference>
<evidence type="ECO:0000256" key="6">
    <source>
        <dbReference type="ARBA" id="ARBA00022989"/>
    </source>
</evidence>
<feature type="transmembrane region" description="Helical" evidence="11">
    <location>
        <begin position="110"/>
        <end position="128"/>
    </location>
</feature>
<sequence>MDQDNRETGNGAAAATVPTPPQGWASHAGSTVALALPLIGAQLAQVTMNVTDTVMVGWLGPGPLAAAVLATQSFFLLFIFGSGFAQAALPLAANAEGRDDPRGVRRSIRMTLWVLLLYGALVLLPLSHLETILLAFDQAPRTAHLAGAYMRVGQWSIFPALLVMGMRSYLTVIGRAYLMLAVIVIGTLANGLLNYVFIFGHFGAPALGIVGSALATVLANGLMAALVVLYTALAPSLARYELYARAWRADWPAFAEVLRLGWPIGATIIAEVGLFATSSIMMGWLGTIPLAAHGIALQIASISFMVPLGLASAATVRVGVAHGRGDRIALGRAGTMAVMLSGAIAIGAAGLFWLFPERLIGFYLDRANPASAQVLATAVPLLLVAAMFQVADALQAVASGVLRGMKDTRVPMIIALISYWAVGMPVAYLLAFVAGIGGPGIWAGLAAGLATAAIMLNWRYLRRERYGLVG</sequence>
<evidence type="ECO:0000256" key="9">
    <source>
        <dbReference type="ARBA" id="ARBA00031636"/>
    </source>
</evidence>
<accession>A0A939JXM4</accession>
<feature type="region of interest" description="Disordered" evidence="10">
    <location>
        <begin position="1"/>
        <end position="24"/>
    </location>
</feature>
<feature type="transmembrane region" description="Helical" evidence="11">
    <location>
        <begin position="375"/>
        <end position="398"/>
    </location>
</feature>
<feature type="transmembrane region" description="Helical" evidence="11">
    <location>
        <begin position="177"/>
        <end position="200"/>
    </location>
</feature>